<dbReference type="Proteomes" id="UP001178507">
    <property type="component" value="Unassembled WGS sequence"/>
</dbReference>
<evidence type="ECO:0000313" key="3">
    <source>
        <dbReference type="Proteomes" id="UP001178507"/>
    </source>
</evidence>
<evidence type="ECO:0000313" key="2">
    <source>
        <dbReference type="EMBL" id="CAJ1387385.1"/>
    </source>
</evidence>
<protein>
    <submittedName>
        <fullName evidence="2">Uncharacterized protein</fullName>
    </submittedName>
</protein>
<proteinExistence type="predicted"/>
<keyword evidence="1" id="KW-0812">Transmembrane</keyword>
<dbReference type="EMBL" id="CAUJNA010001513">
    <property type="protein sequence ID" value="CAJ1387385.1"/>
    <property type="molecule type" value="Genomic_DNA"/>
</dbReference>
<dbReference type="AlphaFoldDB" id="A0AA36MXN6"/>
<keyword evidence="1" id="KW-0472">Membrane</keyword>
<name>A0AA36MXN6_9DINO</name>
<sequence>MPALPVLCREALAETLKQSLVQRATAEELPLRFDGFLTLAAARALMMLFILLGIILAGLWRVVEISDPDPVQEEENQKRKLLAVDKLLKSELSPPPPEVPSLPVPELPQICAPYMRAMQGADLCLALPREGAGPVQVLGLGSAQRGPAVCLLSARLAGGVLELVEQEPGKGEDASGEVLLKGTADGKLWRGGELLATLRAAPLGGHGCLRQRFLLEGDTLKEALVLSASKTRLELGLADSGRRLAAAEGGGKARGRCSFCPRLHPHGQAVHSRGQVV</sequence>
<evidence type="ECO:0000256" key="1">
    <source>
        <dbReference type="SAM" id="Phobius"/>
    </source>
</evidence>
<reference evidence="2" key="1">
    <citation type="submission" date="2023-08" db="EMBL/GenBank/DDBJ databases">
        <authorList>
            <person name="Chen Y."/>
            <person name="Shah S."/>
            <person name="Dougan E. K."/>
            <person name="Thang M."/>
            <person name="Chan C."/>
        </authorList>
    </citation>
    <scope>NUCLEOTIDE SEQUENCE</scope>
</reference>
<keyword evidence="1" id="KW-1133">Transmembrane helix</keyword>
<accession>A0AA36MXN6</accession>
<feature type="transmembrane region" description="Helical" evidence="1">
    <location>
        <begin position="37"/>
        <end position="60"/>
    </location>
</feature>
<comment type="caution">
    <text evidence="2">The sequence shown here is derived from an EMBL/GenBank/DDBJ whole genome shotgun (WGS) entry which is preliminary data.</text>
</comment>
<organism evidence="2 3">
    <name type="scientific">Effrenium voratum</name>
    <dbReference type="NCBI Taxonomy" id="2562239"/>
    <lineage>
        <taxon>Eukaryota</taxon>
        <taxon>Sar</taxon>
        <taxon>Alveolata</taxon>
        <taxon>Dinophyceae</taxon>
        <taxon>Suessiales</taxon>
        <taxon>Symbiodiniaceae</taxon>
        <taxon>Effrenium</taxon>
    </lineage>
</organism>
<gene>
    <name evidence="2" type="ORF">EVOR1521_LOCUS13477</name>
</gene>
<keyword evidence="3" id="KW-1185">Reference proteome</keyword>